<gene>
    <name evidence="2" type="ORF">AVEN_214204_1</name>
</gene>
<reference evidence="2 3" key="1">
    <citation type="journal article" date="2019" name="Sci. Rep.">
        <title>Orb-weaving spider Araneus ventricosus genome elucidates the spidroin gene catalogue.</title>
        <authorList>
            <person name="Kono N."/>
            <person name="Nakamura H."/>
            <person name="Ohtoshi R."/>
            <person name="Moran D.A.P."/>
            <person name="Shinohara A."/>
            <person name="Yoshida Y."/>
            <person name="Fujiwara M."/>
            <person name="Mori M."/>
            <person name="Tomita M."/>
            <person name="Arakawa K."/>
        </authorList>
    </citation>
    <scope>NUCLEOTIDE SEQUENCE [LARGE SCALE GENOMIC DNA]</scope>
</reference>
<evidence type="ECO:0000256" key="1">
    <source>
        <dbReference type="SAM" id="MobiDB-lite"/>
    </source>
</evidence>
<dbReference type="EMBL" id="BGPR01001072">
    <property type="protein sequence ID" value="GBM44678.1"/>
    <property type="molecule type" value="Genomic_DNA"/>
</dbReference>
<sequence>MLLQEFPTLLEAARRCREAQTKQEKRAHRAYRTYGRLSSSRRTDPTPTLNTHPSSSFTMHEANTTVCHPRHAEEPTTRHISSDPIFKFI</sequence>
<organism evidence="2 3">
    <name type="scientific">Araneus ventricosus</name>
    <name type="common">Orbweaver spider</name>
    <name type="synonym">Epeira ventricosa</name>
    <dbReference type="NCBI Taxonomy" id="182803"/>
    <lineage>
        <taxon>Eukaryota</taxon>
        <taxon>Metazoa</taxon>
        <taxon>Ecdysozoa</taxon>
        <taxon>Arthropoda</taxon>
        <taxon>Chelicerata</taxon>
        <taxon>Arachnida</taxon>
        <taxon>Araneae</taxon>
        <taxon>Araneomorphae</taxon>
        <taxon>Entelegynae</taxon>
        <taxon>Araneoidea</taxon>
        <taxon>Araneidae</taxon>
        <taxon>Araneus</taxon>
    </lineage>
</organism>
<feature type="region of interest" description="Disordered" evidence="1">
    <location>
        <begin position="17"/>
        <end position="60"/>
    </location>
</feature>
<comment type="caution">
    <text evidence="2">The sequence shown here is derived from an EMBL/GenBank/DDBJ whole genome shotgun (WGS) entry which is preliminary data.</text>
</comment>
<evidence type="ECO:0000313" key="3">
    <source>
        <dbReference type="Proteomes" id="UP000499080"/>
    </source>
</evidence>
<dbReference type="AlphaFoldDB" id="A0A4Y2FWA4"/>
<protein>
    <submittedName>
        <fullName evidence="2">Uncharacterized protein</fullName>
    </submittedName>
</protein>
<dbReference type="Proteomes" id="UP000499080">
    <property type="component" value="Unassembled WGS sequence"/>
</dbReference>
<feature type="compositionally biased region" description="Polar residues" evidence="1">
    <location>
        <begin position="36"/>
        <end position="60"/>
    </location>
</feature>
<evidence type="ECO:0000313" key="2">
    <source>
        <dbReference type="EMBL" id="GBM44678.1"/>
    </source>
</evidence>
<keyword evidence="3" id="KW-1185">Reference proteome</keyword>
<name>A0A4Y2FWA4_ARAVE</name>
<proteinExistence type="predicted"/>
<accession>A0A4Y2FWA4</accession>